<keyword evidence="5 10" id="KW-0995">Kinetochore</keyword>
<dbReference type="GO" id="GO:0007059">
    <property type="term" value="P:chromosome segregation"/>
    <property type="evidence" value="ECO:0007669"/>
    <property type="project" value="TreeGrafter"/>
</dbReference>
<accession>A0A1A0HGL0</accession>
<dbReference type="Pfam" id="PF08286">
    <property type="entry name" value="Spc24"/>
    <property type="match status" value="1"/>
</dbReference>
<keyword evidence="6 11" id="KW-0175">Coiled coil</keyword>
<dbReference type="OrthoDB" id="3344830at2759"/>
<dbReference type="GO" id="GO:0005634">
    <property type="term" value="C:nucleus"/>
    <property type="evidence" value="ECO:0007669"/>
    <property type="project" value="UniProtKB-SubCell"/>
</dbReference>
<proteinExistence type="inferred from homology"/>
<dbReference type="RefSeq" id="XP_018713611.1">
    <property type="nucleotide sequence ID" value="XM_018859390.1"/>
</dbReference>
<comment type="subunit">
    <text evidence="10">Component of the NDC80 complex.</text>
</comment>
<dbReference type="PANTHER" id="PTHR22142:SF2">
    <property type="entry name" value="KINETOCHORE PROTEIN SPC24"/>
    <property type="match status" value="1"/>
</dbReference>
<dbReference type="PANTHER" id="PTHR22142">
    <property type="match status" value="1"/>
</dbReference>
<sequence>MLDEPPEKLISQAVENFETQPDVACIGRFNELAQGLSAAWKNEENRMQAAVSALENELRSILAQTDVLKQPTDEVFERLHLPKHSAGEDAQKPDALSIIHQQTASLDNKKISLAKQLTEIESALMQARAAERELAQREAEILEQRAAALATNAATNVSLATMRIMLFKKLGIHIEDAGAGGNDKIVMFSENSSAPPKTLDVDPKFLDYFISNYIWDEIGNNAED</sequence>
<evidence type="ECO:0000256" key="10">
    <source>
        <dbReference type="RuleBase" id="RU368011"/>
    </source>
</evidence>
<comment type="similarity">
    <text evidence="1 10">Belongs to the SPC24 family.</text>
</comment>
<evidence type="ECO:0000256" key="1">
    <source>
        <dbReference type="ARBA" id="ARBA00007804"/>
    </source>
</evidence>
<evidence type="ECO:0000256" key="11">
    <source>
        <dbReference type="SAM" id="Coils"/>
    </source>
</evidence>
<protein>
    <recommendedName>
        <fullName evidence="10">Kinetochore protein Spc24</fullName>
    </recommendedName>
</protein>
<dbReference type="GeneID" id="30032365"/>
<evidence type="ECO:0000313" key="13">
    <source>
        <dbReference type="Proteomes" id="UP000092555"/>
    </source>
</evidence>
<feature type="coiled-coil region" evidence="11">
    <location>
        <begin position="113"/>
        <end position="152"/>
    </location>
</feature>
<keyword evidence="9 10" id="KW-0137">Centromere</keyword>
<keyword evidence="3 10" id="KW-0132">Cell division</keyword>
<comment type="function">
    <text evidence="10">Acts as a component of the essential kinetochore-associated NDC80 complex, which is required for chromosome segregation and spindle checkpoint activity.</text>
</comment>
<feature type="coiled-coil region" evidence="11">
    <location>
        <begin position="37"/>
        <end position="64"/>
    </location>
</feature>
<evidence type="ECO:0000256" key="7">
    <source>
        <dbReference type="ARBA" id="ARBA00023242"/>
    </source>
</evidence>
<evidence type="ECO:0000256" key="6">
    <source>
        <dbReference type="ARBA" id="ARBA00023054"/>
    </source>
</evidence>
<dbReference type="STRING" id="869754.A0A1A0HGL0"/>
<dbReference type="GO" id="GO:0008017">
    <property type="term" value="F:microtubule binding"/>
    <property type="evidence" value="ECO:0007669"/>
    <property type="project" value="TreeGrafter"/>
</dbReference>
<reference evidence="12 13" key="1">
    <citation type="submission" date="2016-05" db="EMBL/GenBank/DDBJ databases">
        <title>Comparative genomics of biotechnologically important yeasts.</title>
        <authorList>
            <consortium name="DOE Joint Genome Institute"/>
            <person name="Riley R."/>
            <person name="Haridas S."/>
            <person name="Wolfe K.H."/>
            <person name="Lopes M.R."/>
            <person name="Hittinger C.T."/>
            <person name="Goker M."/>
            <person name="Salamov A."/>
            <person name="Wisecaver J."/>
            <person name="Long T.M."/>
            <person name="Aerts A.L."/>
            <person name="Barry K."/>
            <person name="Choi C."/>
            <person name="Clum A."/>
            <person name="Coughlan A.Y."/>
            <person name="Deshpande S."/>
            <person name="Douglass A.P."/>
            <person name="Hanson S.J."/>
            <person name="Klenk H.-P."/>
            <person name="LaButti K."/>
            <person name="Lapidus A."/>
            <person name="Lindquist E."/>
            <person name="Lipzen A."/>
            <person name="Meier-kolthoff J.P."/>
            <person name="Ohm R.A."/>
            <person name="Otillar R.P."/>
            <person name="Pangilinan J."/>
            <person name="Peng Y."/>
            <person name="Rokas A."/>
            <person name="Rosa C.A."/>
            <person name="Scheuner C."/>
            <person name="Sibirny A.A."/>
            <person name="Slot J.C."/>
            <person name="Stielow J.B."/>
            <person name="Sun H."/>
            <person name="Kurtzman C.P."/>
            <person name="Blackwell M."/>
            <person name="Grigoriev I.V."/>
            <person name="Jeffries T.W."/>
        </authorList>
    </citation>
    <scope>NUCLEOTIDE SEQUENCE [LARGE SCALE GENOMIC DNA]</scope>
    <source>
        <strain evidence="12 13">NRRL YB-4993</strain>
    </source>
</reference>
<dbReference type="EMBL" id="LXTC01000001">
    <property type="protein sequence ID" value="OBA23130.1"/>
    <property type="molecule type" value="Genomic_DNA"/>
</dbReference>
<evidence type="ECO:0000256" key="9">
    <source>
        <dbReference type="ARBA" id="ARBA00023328"/>
    </source>
</evidence>
<keyword evidence="4 10" id="KW-0498">Mitosis</keyword>
<dbReference type="GO" id="GO:0031262">
    <property type="term" value="C:Ndc80 complex"/>
    <property type="evidence" value="ECO:0007669"/>
    <property type="project" value="TreeGrafter"/>
</dbReference>
<dbReference type="GO" id="GO:0051301">
    <property type="term" value="P:cell division"/>
    <property type="evidence" value="ECO:0007669"/>
    <property type="project" value="UniProtKB-UniRule"/>
</dbReference>
<evidence type="ECO:0000313" key="12">
    <source>
        <dbReference type="EMBL" id="OBA23130.1"/>
    </source>
</evidence>
<dbReference type="Gene3D" id="3.30.160.430">
    <property type="match status" value="1"/>
</dbReference>
<keyword evidence="2 10" id="KW-0158">Chromosome</keyword>
<dbReference type="AlphaFoldDB" id="A0A1A0HGL0"/>
<comment type="subcellular location">
    <subcellularLocation>
        <location evidence="10">Nucleus</location>
    </subcellularLocation>
    <subcellularLocation>
        <location evidence="10">Chromosome</location>
        <location evidence="10">Centromere</location>
        <location evidence="10">Kinetochore</location>
    </subcellularLocation>
</comment>
<dbReference type="InterPro" id="IPR013252">
    <property type="entry name" value="Ndc80_Spc24"/>
</dbReference>
<organism evidence="12 13">
    <name type="scientific">Metschnikowia bicuspidata var. bicuspidata NRRL YB-4993</name>
    <dbReference type="NCBI Taxonomy" id="869754"/>
    <lineage>
        <taxon>Eukaryota</taxon>
        <taxon>Fungi</taxon>
        <taxon>Dikarya</taxon>
        <taxon>Ascomycota</taxon>
        <taxon>Saccharomycotina</taxon>
        <taxon>Pichiomycetes</taxon>
        <taxon>Metschnikowiaceae</taxon>
        <taxon>Metschnikowia</taxon>
    </lineage>
</organism>
<dbReference type="CDD" id="cd11565">
    <property type="entry name" value="RWD_Spc24"/>
    <property type="match status" value="1"/>
</dbReference>
<comment type="caution">
    <text evidence="12">The sequence shown here is derived from an EMBL/GenBank/DDBJ whole genome shotgun (WGS) entry which is preliminary data.</text>
</comment>
<evidence type="ECO:0000256" key="8">
    <source>
        <dbReference type="ARBA" id="ARBA00023306"/>
    </source>
</evidence>
<evidence type="ECO:0000256" key="5">
    <source>
        <dbReference type="ARBA" id="ARBA00022838"/>
    </source>
</evidence>
<dbReference type="Proteomes" id="UP000092555">
    <property type="component" value="Unassembled WGS sequence"/>
</dbReference>
<keyword evidence="13" id="KW-1185">Reference proteome</keyword>
<evidence type="ECO:0000256" key="4">
    <source>
        <dbReference type="ARBA" id="ARBA00022776"/>
    </source>
</evidence>
<evidence type="ECO:0000256" key="3">
    <source>
        <dbReference type="ARBA" id="ARBA00022618"/>
    </source>
</evidence>
<evidence type="ECO:0000256" key="2">
    <source>
        <dbReference type="ARBA" id="ARBA00022454"/>
    </source>
</evidence>
<gene>
    <name evidence="12" type="ORF">METBIDRAFT_9436</name>
</gene>
<dbReference type="InterPro" id="IPR038066">
    <property type="entry name" value="Spc24_Fungi_globular_sf"/>
</dbReference>
<keyword evidence="7 10" id="KW-0539">Nucleus</keyword>
<name>A0A1A0HGL0_9ASCO</name>
<dbReference type="SUPFAM" id="SSF143026">
    <property type="entry name" value="Kinetochore globular domain"/>
    <property type="match status" value="1"/>
</dbReference>
<keyword evidence="8 10" id="KW-0131">Cell cycle</keyword>